<feature type="binding site" evidence="1">
    <location>
        <position position="444"/>
    </location>
    <ligand>
        <name>Zn(2+)</name>
        <dbReference type="ChEBI" id="CHEBI:29105"/>
        <note>catalytic</note>
    </ligand>
</feature>
<dbReference type="InterPro" id="IPR036436">
    <property type="entry name" value="Disintegrin_dom_sf"/>
</dbReference>
<dbReference type="STRING" id="1246581.A0A2H9TIW7"/>
<dbReference type="Proteomes" id="UP000240830">
    <property type="component" value="Unassembled WGS sequence"/>
</dbReference>
<dbReference type="InterPro" id="IPR001762">
    <property type="entry name" value="Disintegrin_dom"/>
</dbReference>
<evidence type="ECO:0008006" key="7">
    <source>
        <dbReference type="Google" id="ProtNLM"/>
    </source>
</evidence>
<feature type="domain" description="Peptidase M12B" evidence="4">
    <location>
        <begin position="285"/>
        <end position="495"/>
    </location>
</feature>
<name>A0A2H9TIW7_9FUNG</name>
<evidence type="ECO:0000259" key="4">
    <source>
        <dbReference type="PROSITE" id="PS50215"/>
    </source>
</evidence>
<dbReference type="Pfam" id="PF13688">
    <property type="entry name" value="Reprolysin_5"/>
    <property type="match status" value="1"/>
</dbReference>
<dbReference type="PANTHER" id="PTHR11905">
    <property type="entry name" value="ADAM A DISINTEGRIN AND METALLOPROTEASE DOMAIN"/>
    <property type="match status" value="1"/>
</dbReference>
<reference evidence="5 6" key="1">
    <citation type="submission" date="2016-10" db="EMBL/GenBank/DDBJ databases">
        <title>The genome of Paramicrosporidium saccamoebae is the missing link in understanding Cryptomycota and Microsporidia evolution.</title>
        <authorList>
            <person name="Quandt C.A."/>
            <person name="Beaudet D."/>
            <person name="Corsaro D."/>
            <person name="Michel R."/>
            <person name="Corradi N."/>
            <person name="James T."/>
        </authorList>
    </citation>
    <scope>NUCLEOTIDE SEQUENCE [LARGE SCALE GENOMIC DNA]</scope>
    <source>
        <strain evidence="5 6">KSL3</strain>
    </source>
</reference>
<feature type="binding site" evidence="1">
    <location>
        <position position="438"/>
    </location>
    <ligand>
        <name>Zn(2+)</name>
        <dbReference type="ChEBI" id="CHEBI:29105"/>
        <note>catalytic</note>
    </ligand>
</feature>
<dbReference type="Gene3D" id="3.40.390.10">
    <property type="entry name" value="Collagenase (Catalytic Domain)"/>
    <property type="match status" value="1"/>
</dbReference>
<comment type="caution">
    <text evidence="5">The sequence shown here is derived from an EMBL/GenBank/DDBJ whole genome shotgun (WGS) entry which is preliminary data.</text>
</comment>
<comment type="caution">
    <text evidence="1">Lacks conserved residue(s) required for the propagation of feature annotation.</text>
</comment>
<evidence type="ECO:0000313" key="6">
    <source>
        <dbReference type="Proteomes" id="UP000240830"/>
    </source>
</evidence>
<feature type="chain" id="PRO_5016280472" description="Zinc metalloprotease" evidence="2">
    <location>
        <begin position="22"/>
        <end position="645"/>
    </location>
</feature>
<keyword evidence="2" id="KW-0732">Signal</keyword>
<dbReference type="OrthoDB" id="5951731at2759"/>
<keyword evidence="1" id="KW-0862">Zinc</keyword>
<feature type="domain" description="Disintegrin" evidence="3">
    <location>
        <begin position="517"/>
        <end position="555"/>
    </location>
</feature>
<dbReference type="GO" id="GO:0004222">
    <property type="term" value="F:metalloendopeptidase activity"/>
    <property type="evidence" value="ECO:0007669"/>
    <property type="project" value="InterPro"/>
</dbReference>
<organism evidence="5 6">
    <name type="scientific">Paramicrosporidium saccamoebae</name>
    <dbReference type="NCBI Taxonomy" id="1246581"/>
    <lineage>
        <taxon>Eukaryota</taxon>
        <taxon>Fungi</taxon>
        <taxon>Fungi incertae sedis</taxon>
        <taxon>Cryptomycota</taxon>
        <taxon>Cryptomycota incertae sedis</taxon>
        <taxon>Paramicrosporidium</taxon>
    </lineage>
</organism>
<proteinExistence type="predicted"/>
<dbReference type="GO" id="GO:0006508">
    <property type="term" value="P:proteolysis"/>
    <property type="evidence" value="ECO:0007669"/>
    <property type="project" value="InterPro"/>
</dbReference>
<dbReference type="Gene3D" id="4.10.70.10">
    <property type="entry name" value="Disintegrin domain"/>
    <property type="match status" value="1"/>
</dbReference>
<accession>A0A2H9TIW7</accession>
<feature type="signal peptide" evidence="2">
    <location>
        <begin position="1"/>
        <end position="21"/>
    </location>
</feature>
<gene>
    <name evidence="5" type="ORF">PSACC_02623</name>
</gene>
<dbReference type="AlphaFoldDB" id="A0A2H9TIW7"/>
<dbReference type="InterPro" id="IPR001590">
    <property type="entry name" value="Peptidase_M12B"/>
</dbReference>
<keyword evidence="6" id="KW-1185">Reference proteome</keyword>
<evidence type="ECO:0000256" key="1">
    <source>
        <dbReference type="PROSITE-ProRule" id="PRU00276"/>
    </source>
</evidence>
<evidence type="ECO:0000313" key="5">
    <source>
        <dbReference type="EMBL" id="PJF17570.1"/>
    </source>
</evidence>
<dbReference type="PANTHER" id="PTHR11905:SF159">
    <property type="entry name" value="ADAM METALLOPROTEASE"/>
    <property type="match status" value="1"/>
</dbReference>
<dbReference type="PROSITE" id="PS50215">
    <property type="entry name" value="ADAM_MEPRO"/>
    <property type="match status" value="1"/>
</dbReference>
<dbReference type="SUPFAM" id="SSF55486">
    <property type="entry name" value="Metalloproteases ('zincins'), catalytic domain"/>
    <property type="match status" value="1"/>
</dbReference>
<dbReference type="InterPro" id="IPR024079">
    <property type="entry name" value="MetalloPept_cat_dom_sf"/>
</dbReference>
<keyword evidence="1" id="KW-0479">Metal-binding</keyword>
<protein>
    <recommendedName>
        <fullName evidence="7">Zinc metalloprotease</fullName>
    </recommendedName>
</protein>
<dbReference type="GO" id="GO:0046872">
    <property type="term" value="F:metal ion binding"/>
    <property type="evidence" value="ECO:0007669"/>
    <property type="project" value="UniProtKB-KW"/>
</dbReference>
<feature type="active site" evidence="1">
    <location>
        <position position="435"/>
    </location>
</feature>
<feature type="binding site" evidence="1">
    <location>
        <position position="434"/>
    </location>
    <ligand>
        <name>Zn(2+)</name>
        <dbReference type="ChEBI" id="CHEBI:29105"/>
        <note>catalytic</note>
    </ligand>
</feature>
<dbReference type="EMBL" id="MTSL01000169">
    <property type="protein sequence ID" value="PJF17570.1"/>
    <property type="molecule type" value="Genomic_DNA"/>
</dbReference>
<evidence type="ECO:0000256" key="2">
    <source>
        <dbReference type="SAM" id="SignalP"/>
    </source>
</evidence>
<sequence length="645" mass="71134">MIHPFLVLLIVYLAFISTAHAIAEDEDFDDMTAAIADSFAIVGGRSQRRRLQKRGDKAQASTKPEPMILQFDFGPSRFVIQLQEHPNIIHDSTVVRVHHENKSAISTKPVDGVAYIGERLVVIDKSLSDSKYGNNVTALLLLSEEPGVSVLEYPFGRFYVEDTPVQPRITGGFVFNDQFIRVNEASHPVSRQLATKLHMKLAKSPSTDNREPLVITSQNLADTRSFGTSRNTTRQYRCGHDHLDFNKKPEGATSFFARLLANNLTSGQDKKLYARSESGCPSTEKVLYVGVVADCAYMEAFKMDAAQAQANIINDFNIVSAIYEESFNVILGIISVDLMMECSKEKSKAAFNRPCSEKMRMDERLNLFTAWRGSQSSDAGLYHLVSGCSDSDIVGIAWLNQVCQAKPYIDPNGDAVAGTSVSVFIKNQFAIMAHEIGHNFGAPHDCDYETCKSCSGPDCKCCPCDKCDCKGQYVMNPESGGLNVKQFSACSIQDVCKKIPVLAPCLKEPGTFKTLTKAMCGDGIRDEGEECDCGGPEKCRGNPCCTEDCKLKNGAFPLQQIRSASLPRVFAKNSRSAMDRAEIVQRSNLLLTAQNAMPRRENVHQEYVPVDHSNVQLWEPGLDCTKPAPMNLDLVALFARVEVAV</sequence>
<dbReference type="PROSITE" id="PS50214">
    <property type="entry name" value="DISINTEGRIN_2"/>
    <property type="match status" value="1"/>
</dbReference>
<evidence type="ECO:0000259" key="3">
    <source>
        <dbReference type="PROSITE" id="PS50214"/>
    </source>
</evidence>